<evidence type="ECO:0000259" key="8">
    <source>
        <dbReference type="Pfam" id="PF25967"/>
    </source>
</evidence>
<dbReference type="Pfam" id="PF25876">
    <property type="entry name" value="HH_MFP_RND"/>
    <property type="match status" value="1"/>
</dbReference>
<dbReference type="Gene3D" id="1.10.287.470">
    <property type="entry name" value="Helix hairpin bin"/>
    <property type="match status" value="1"/>
</dbReference>
<proteinExistence type="inferred from homology"/>
<dbReference type="PANTHER" id="PTHR30158">
    <property type="entry name" value="ACRA/E-RELATED COMPONENT OF DRUG EFFLUX TRANSPORTER"/>
    <property type="match status" value="1"/>
</dbReference>
<dbReference type="Pfam" id="PF25944">
    <property type="entry name" value="Beta-barrel_RND"/>
    <property type="match status" value="1"/>
</dbReference>
<feature type="compositionally biased region" description="Polar residues" evidence="4">
    <location>
        <begin position="1"/>
        <end position="11"/>
    </location>
</feature>
<dbReference type="InterPro" id="IPR006143">
    <property type="entry name" value="RND_pump_MFP"/>
</dbReference>
<feature type="coiled-coil region" evidence="3">
    <location>
        <begin position="132"/>
        <end position="194"/>
    </location>
</feature>
<sequence>MMLSRFVNNNEKAGRRGPSSQRARVKDHPNGLRALRRGCIALALAGALTGCGDDAASQVQAPPPVPVVVAEVKLTDVPLTTEMVGETAGFREIDVRSRVNGILLQRTYIEGQPVTAGQALFLIDPEPYKVALEQAKGTLAQEQARLNKAHADRDRIIPLYKRQVVSRQDYDTTIANYEAAVASHQAAKAKVKEADLNLSYTQVTAPISGMASKSSQSEGSLIATGGDSGLLTTITQFDPLYVNFSYSEQDRLNFENSVKKGLIEARDATNWRTHIRLADGSVYPQAGKLNFSDSRVDPQTGTIRARAIFDNQEGKLLPGQFVRMTIELGLRKHAIVVPPRAIVQSQADRMVMVIDADNKVVPRPVKLGQSVDSGVLIDSGLEPGERYIVEGLMKARPGAVVKPVSAAEMKAINAKMVSQSAAK</sequence>
<dbReference type="NCBIfam" id="TIGR01730">
    <property type="entry name" value="RND_mfp"/>
    <property type="match status" value="1"/>
</dbReference>
<dbReference type="InterPro" id="IPR058625">
    <property type="entry name" value="MdtA-like_BSH"/>
</dbReference>
<dbReference type="GO" id="GO:0046677">
    <property type="term" value="P:response to antibiotic"/>
    <property type="evidence" value="ECO:0007669"/>
    <property type="project" value="TreeGrafter"/>
</dbReference>
<comment type="subcellular location">
    <subcellularLocation>
        <location evidence="1">Cell inner membrane</location>
        <topology evidence="1">Lipid-anchor</topology>
    </subcellularLocation>
</comment>
<keyword evidence="10" id="KW-1185">Reference proteome</keyword>
<feature type="region of interest" description="Disordered" evidence="4">
    <location>
        <begin position="1"/>
        <end position="28"/>
    </location>
</feature>
<feature type="domain" description="Multidrug resistance protein MdtA-like barrel-sandwich hybrid" evidence="6">
    <location>
        <begin position="91"/>
        <end position="233"/>
    </location>
</feature>
<dbReference type="Proteomes" id="UP001056890">
    <property type="component" value="Chromosome"/>
</dbReference>
<evidence type="ECO:0000256" key="4">
    <source>
        <dbReference type="SAM" id="MobiDB-lite"/>
    </source>
</evidence>
<dbReference type="Pfam" id="PF25917">
    <property type="entry name" value="BSH_RND"/>
    <property type="match status" value="1"/>
</dbReference>
<dbReference type="FunFam" id="2.40.420.20:FF:000001">
    <property type="entry name" value="Efflux RND transporter periplasmic adaptor subunit"/>
    <property type="match status" value="1"/>
</dbReference>
<organism evidence="9 10">
    <name type="scientific">Aeromonas encheleia</name>
    <dbReference type="NCBI Taxonomy" id="73010"/>
    <lineage>
        <taxon>Bacteria</taxon>
        <taxon>Pseudomonadati</taxon>
        <taxon>Pseudomonadota</taxon>
        <taxon>Gammaproteobacteria</taxon>
        <taxon>Aeromonadales</taxon>
        <taxon>Aeromonadaceae</taxon>
        <taxon>Aeromonas</taxon>
    </lineage>
</organism>
<dbReference type="Gene3D" id="2.40.420.20">
    <property type="match status" value="1"/>
</dbReference>
<dbReference type="Pfam" id="PF25967">
    <property type="entry name" value="RND-MFP_C"/>
    <property type="match status" value="1"/>
</dbReference>
<reference evidence="9" key="1">
    <citation type="submission" date="2022-06" db="EMBL/GenBank/DDBJ databases">
        <title>Complete Genome of Aeromonas sp. Strain SOD01 Isolated from an Urban Freshwater Stream.</title>
        <authorList>
            <person name="Williams L.E."/>
            <person name="Brysgel T."/>
            <person name="Capestro E.M."/>
            <person name="Foltz G.V."/>
            <person name="Gardner A.E."/>
            <person name="Ingrassia J."/>
            <person name="Peterson E."/>
            <person name="Arruda J."/>
            <person name="Flaherty I."/>
            <person name="Hunt M."/>
            <person name="Pappas G."/>
            <person name="Ramsaran S."/>
            <person name="Rocha M."/>
        </authorList>
    </citation>
    <scope>NUCLEOTIDE SEQUENCE</scope>
    <source>
        <strain evidence="9">SOD01</strain>
    </source>
</reference>
<dbReference type="RefSeq" id="WP_252994724.1">
    <property type="nucleotide sequence ID" value="NZ_CP099717.1"/>
</dbReference>
<evidence type="ECO:0000259" key="6">
    <source>
        <dbReference type="Pfam" id="PF25917"/>
    </source>
</evidence>
<evidence type="ECO:0000256" key="1">
    <source>
        <dbReference type="ARBA" id="ARBA00004519"/>
    </source>
</evidence>
<evidence type="ECO:0000259" key="7">
    <source>
        <dbReference type="Pfam" id="PF25944"/>
    </source>
</evidence>
<evidence type="ECO:0000313" key="9">
    <source>
        <dbReference type="EMBL" id="USV56464.1"/>
    </source>
</evidence>
<evidence type="ECO:0000256" key="3">
    <source>
        <dbReference type="SAM" id="Coils"/>
    </source>
</evidence>
<dbReference type="AlphaFoldDB" id="A0AAE9MDI9"/>
<dbReference type="GO" id="GO:0005886">
    <property type="term" value="C:plasma membrane"/>
    <property type="evidence" value="ECO:0007669"/>
    <property type="project" value="UniProtKB-SubCell"/>
</dbReference>
<comment type="similarity">
    <text evidence="2">Belongs to the membrane fusion protein (MFP) (TC 8.A.1) family.</text>
</comment>
<dbReference type="InterPro" id="IPR058624">
    <property type="entry name" value="MdtA-like_HH"/>
</dbReference>
<feature type="domain" description="Multidrug resistance protein MdtA-like C-terminal permuted SH3" evidence="8">
    <location>
        <begin position="334"/>
        <end position="392"/>
    </location>
</feature>
<dbReference type="GO" id="GO:0022857">
    <property type="term" value="F:transmembrane transporter activity"/>
    <property type="evidence" value="ECO:0007669"/>
    <property type="project" value="InterPro"/>
</dbReference>
<dbReference type="SUPFAM" id="SSF111369">
    <property type="entry name" value="HlyD-like secretion proteins"/>
    <property type="match status" value="1"/>
</dbReference>
<name>A0AAE9MDI9_9GAMM</name>
<evidence type="ECO:0000256" key="2">
    <source>
        <dbReference type="ARBA" id="ARBA00009477"/>
    </source>
</evidence>
<keyword evidence="3" id="KW-0175">Coiled coil</keyword>
<gene>
    <name evidence="9" type="ORF">NHF51_14030</name>
</gene>
<dbReference type="InterPro" id="IPR058626">
    <property type="entry name" value="MdtA-like_b-barrel"/>
</dbReference>
<protein>
    <submittedName>
        <fullName evidence="9">Efflux RND transporter periplasmic adaptor subunit</fullName>
    </submittedName>
</protein>
<dbReference type="Gene3D" id="2.40.30.170">
    <property type="match status" value="1"/>
</dbReference>
<evidence type="ECO:0000259" key="5">
    <source>
        <dbReference type="Pfam" id="PF25876"/>
    </source>
</evidence>
<dbReference type="InterPro" id="IPR058627">
    <property type="entry name" value="MdtA-like_C"/>
</dbReference>
<accession>A0AAE9MDI9</accession>
<evidence type="ECO:0000313" key="10">
    <source>
        <dbReference type="Proteomes" id="UP001056890"/>
    </source>
</evidence>
<dbReference type="Gene3D" id="2.40.50.100">
    <property type="match status" value="1"/>
</dbReference>
<feature type="domain" description="Multidrug resistance protein MdtA-like beta-barrel" evidence="7">
    <location>
        <begin position="239"/>
        <end position="329"/>
    </location>
</feature>
<dbReference type="EMBL" id="CP099717">
    <property type="protein sequence ID" value="USV56464.1"/>
    <property type="molecule type" value="Genomic_DNA"/>
</dbReference>
<feature type="domain" description="Multidrug resistance protein MdtA-like alpha-helical hairpin" evidence="5">
    <location>
        <begin position="132"/>
        <end position="201"/>
    </location>
</feature>